<dbReference type="Proteomes" id="UP000679992">
    <property type="component" value="Unassembled WGS sequence"/>
</dbReference>
<dbReference type="GO" id="GO:0003746">
    <property type="term" value="F:translation elongation factor activity"/>
    <property type="evidence" value="ECO:0007669"/>
    <property type="project" value="UniProtKB-KW"/>
</dbReference>
<evidence type="ECO:0000313" key="3">
    <source>
        <dbReference type="EMBL" id="GIP54376.1"/>
    </source>
</evidence>
<protein>
    <submittedName>
        <fullName evidence="3">Elongation factor G-binding protein</fullName>
    </submittedName>
</protein>
<sequence>MLTPFMRNHEYNLIKRLVGRLDNNIKTTADQKVIAATRHTTWTRVMEMFPSATEEQKRFFDRIPALNRSEEFQAYLSELEEYVTPLEKVTEQQLKKLFRKVKKLKLPPLAELDFRFLTYIGWTDISSNKLFIVYNLDGKMAGVEGRFSPTNKKGVCCLCNKHEEIAFVTAQTKVKSGSALDHFGRVGNYMCIDSAKCNRNITDVSGLERFMNDVLN</sequence>
<evidence type="ECO:0000259" key="1">
    <source>
        <dbReference type="Pfam" id="PF07299"/>
    </source>
</evidence>
<evidence type="ECO:0000313" key="4">
    <source>
        <dbReference type="Proteomes" id="UP000679992"/>
    </source>
</evidence>
<dbReference type="RefSeq" id="WP_211020026.1">
    <property type="nucleotide sequence ID" value="NZ_BOSL01000011.1"/>
</dbReference>
<evidence type="ECO:0000259" key="2">
    <source>
        <dbReference type="Pfam" id="PF16571"/>
    </source>
</evidence>
<keyword evidence="4" id="KW-1185">Reference proteome</keyword>
<reference evidence="3 4" key="1">
    <citation type="submission" date="2021-03" db="EMBL/GenBank/DDBJ databases">
        <title>Antimicrobial resistance genes in bacteria isolated from Japanese honey, and their potential for conferring macrolide and lincosamide resistance in the American foulbrood pathogen Paenibacillus larvae.</title>
        <authorList>
            <person name="Okamoto M."/>
            <person name="Kumagai M."/>
            <person name="Kanamori H."/>
            <person name="Takamatsu D."/>
        </authorList>
    </citation>
    <scope>NUCLEOTIDE SEQUENCE [LARGE SCALE GENOMIC DNA]</scope>
    <source>
        <strain evidence="3 4">J42TS3</strain>
    </source>
</reference>
<feature type="domain" description="Elongation factor G-binding protein C-terminal treble-clef zinc-finger" evidence="2">
    <location>
        <begin position="99"/>
        <end position="202"/>
    </location>
</feature>
<proteinExistence type="predicted"/>
<feature type="domain" description="Elongation factor G-binding protein N-terminal" evidence="1">
    <location>
        <begin position="5"/>
        <end position="86"/>
    </location>
</feature>
<dbReference type="CDD" id="cd16342">
    <property type="entry name" value="FusC_FusB"/>
    <property type="match status" value="1"/>
</dbReference>
<dbReference type="InterPro" id="IPR032330">
    <property type="entry name" value="EF-G-binding_C"/>
</dbReference>
<name>A0ABQ4MEF5_9BACL</name>
<dbReference type="Pfam" id="PF07299">
    <property type="entry name" value="EF-G-binding_N"/>
    <property type="match status" value="1"/>
</dbReference>
<organism evidence="3 4">
    <name type="scientific">Paenibacillus vini</name>
    <dbReference type="NCBI Taxonomy" id="1476024"/>
    <lineage>
        <taxon>Bacteria</taxon>
        <taxon>Bacillati</taxon>
        <taxon>Bacillota</taxon>
        <taxon>Bacilli</taxon>
        <taxon>Bacillales</taxon>
        <taxon>Paenibacillaceae</taxon>
        <taxon>Paenibacillus</taxon>
    </lineage>
</organism>
<dbReference type="EMBL" id="BOSL01000011">
    <property type="protein sequence ID" value="GIP54376.1"/>
    <property type="molecule type" value="Genomic_DNA"/>
</dbReference>
<keyword evidence="3" id="KW-0648">Protein biosynthesis</keyword>
<dbReference type="InterPro" id="IPR038344">
    <property type="entry name" value="EF-G_N_sf"/>
</dbReference>
<keyword evidence="3" id="KW-0251">Elongation factor</keyword>
<gene>
    <name evidence="3" type="ORF">J42TS3_34110</name>
</gene>
<dbReference type="Gene3D" id="1.20.1280.250">
    <property type="match status" value="1"/>
</dbReference>
<accession>A0ABQ4MEF5</accession>
<dbReference type="Pfam" id="PF16571">
    <property type="entry name" value="FBP_C"/>
    <property type="match status" value="1"/>
</dbReference>
<comment type="caution">
    <text evidence="3">The sequence shown here is derived from an EMBL/GenBank/DDBJ whole genome shotgun (WGS) entry which is preliminary data.</text>
</comment>
<dbReference type="InterPro" id="IPR010841">
    <property type="entry name" value="EF-G-binding_N"/>
</dbReference>